<comment type="catalytic activity">
    <reaction evidence="4">
        <text>N-terminal L-arginyl-[protein] + L-leucyl-tRNA(Leu) = N-terminal L-leucyl-L-arginyl-[protein] + tRNA(Leu) + H(+)</text>
        <dbReference type="Rhea" id="RHEA:50416"/>
        <dbReference type="Rhea" id="RHEA-COMP:9613"/>
        <dbReference type="Rhea" id="RHEA-COMP:9622"/>
        <dbReference type="Rhea" id="RHEA-COMP:12672"/>
        <dbReference type="Rhea" id="RHEA-COMP:12673"/>
        <dbReference type="ChEBI" id="CHEBI:15378"/>
        <dbReference type="ChEBI" id="CHEBI:64719"/>
        <dbReference type="ChEBI" id="CHEBI:78442"/>
        <dbReference type="ChEBI" id="CHEBI:78494"/>
        <dbReference type="ChEBI" id="CHEBI:133044"/>
        <dbReference type="EC" id="2.3.2.6"/>
    </reaction>
</comment>
<comment type="catalytic activity">
    <reaction evidence="4">
        <text>N-terminal L-lysyl-[protein] + L-leucyl-tRNA(Leu) = N-terminal L-leucyl-L-lysyl-[protein] + tRNA(Leu) + H(+)</text>
        <dbReference type="Rhea" id="RHEA:12340"/>
        <dbReference type="Rhea" id="RHEA-COMP:9613"/>
        <dbReference type="Rhea" id="RHEA-COMP:9622"/>
        <dbReference type="Rhea" id="RHEA-COMP:12670"/>
        <dbReference type="Rhea" id="RHEA-COMP:12671"/>
        <dbReference type="ChEBI" id="CHEBI:15378"/>
        <dbReference type="ChEBI" id="CHEBI:65249"/>
        <dbReference type="ChEBI" id="CHEBI:78442"/>
        <dbReference type="ChEBI" id="CHEBI:78494"/>
        <dbReference type="ChEBI" id="CHEBI:133043"/>
        <dbReference type="EC" id="2.3.2.6"/>
    </reaction>
</comment>
<dbReference type="Pfam" id="PF03588">
    <property type="entry name" value="Leu_Phe_trans"/>
    <property type="match status" value="1"/>
</dbReference>
<keyword evidence="2 4" id="KW-0808">Transferase</keyword>
<dbReference type="InterPro" id="IPR042203">
    <property type="entry name" value="Leu/Phe-tRNA_Trfase_C"/>
</dbReference>
<evidence type="ECO:0000256" key="1">
    <source>
        <dbReference type="ARBA" id="ARBA00022490"/>
    </source>
</evidence>
<sequence>MHAPKITPEIVLRAYAEGLFPMAESRDDPSLFWISPDMRGIFPLDGLHVSKRLARTIRSDRFTVTVDTEFRKVMEACATPKEGREETWINDEILELYTALYASGHAHSVETRLDGELVGGLYGVKLGGAFFGESMFSFVTDSSKVALVHLVARLRAGGFALLDTQFITPHLASLGAIEIPRARYLALLNTALATPAIWPKSYWPASSGNVGMASLAPALGDTALTGAEATTDGSWPGDLVMQLITHTS</sequence>
<dbReference type="Proteomes" id="UP000570514">
    <property type="component" value="Unassembled WGS sequence"/>
</dbReference>
<evidence type="ECO:0000256" key="3">
    <source>
        <dbReference type="ARBA" id="ARBA00023315"/>
    </source>
</evidence>
<evidence type="ECO:0000256" key="4">
    <source>
        <dbReference type="HAMAP-Rule" id="MF_00688"/>
    </source>
</evidence>
<dbReference type="InterPro" id="IPR004616">
    <property type="entry name" value="Leu/Phe-tRNA_Trfase"/>
</dbReference>
<dbReference type="InterPro" id="IPR016181">
    <property type="entry name" value="Acyl_CoA_acyltransferase"/>
</dbReference>
<dbReference type="HAMAP" id="MF_00688">
    <property type="entry name" value="Leu_Phe_trans"/>
    <property type="match status" value="1"/>
</dbReference>
<dbReference type="PANTHER" id="PTHR30098:SF2">
    <property type="entry name" value="LEUCYL_PHENYLALANYL-TRNA--PROTEIN TRANSFERASE"/>
    <property type="match status" value="1"/>
</dbReference>
<dbReference type="GO" id="GO:0008914">
    <property type="term" value="F:leucyl-tRNA--protein transferase activity"/>
    <property type="evidence" value="ECO:0007669"/>
    <property type="project" value="UniProtKB-UniRule"/>
</dbReference>
<evidence type="ECO:0000313" key="6">
    <source>
        <dbReference type="Proteomes" id="UP000570514"/>
    </source>
</evidence>
<comment type="caution">
    <text evidence="5">The sequence shown here is derived from an EMBL/GenBank/DDBJ whole genome shotgun (WGS) entry which is preliminary data.</text>
</comment>
<dbReference type="AlphaFoldDB" id="A0A846N248"/>
<organism evidence="5 6">
    <name type="scientific">Rhizomicrobium palustre</name>
    <dbReference type="NCBI Taxonomy" id="189966"/>
    <lineage>
        <taxon>Bacteria</taxon>
        <taxon>Pseudomonadati</taxon>
        <taxon>Pseudomonadota</taxon>
        <taxon>Alphaproteobacteria</taxon>
        <taxon>Micropepsales</taxon>
        <taxon>Micropepsaceae</taxon>
        <taxon>Rhizomicrobium</taxon>
    </lineage>
</organism>
<comment type="similarity">
    <text evidence="4">Belongs to the L/F-transferase family.</text>
</comment>
<dbReference type="EC" id="2.3.2.6" evidence="4"/>
<evidence type="ECO:0000256" key="2">
    <source>
        <dbReference type="ARBA" id="ARBA00022679"/>
    </source>
</evidence>
<keyword evidence="6" id="KW-1185">Reference proteome</keyword>
<dbReference type="RefSeq" id="WP_167083474.1">
    <property type="nucleotide sequence ID" value="NZ_BAAADC010000001.1"/>
</dbReference>
<dbReference type="SUPFAM" id="SSF55729">
    <property type="entry name" value="Acyl-CoA N-acyltransferases (Nat)"/>
    <property type="match status" value="1"/>
</dbReference>
<comment type="function">
    <text evidence="4">Functions in the N-end rule pathway of protein degradation where it conjugates Leu, Phe and, less efficiently, Met from aminoacyl-tRNAs to the N-termini of proteins containing an N-terminal arginine or lysine.</text>
</comment>
<dbReference type="Gene3D" id="3.40.630.70">
    <property type="entry name" value="Leucyl/phenylalanyl-tRNA-protein transferase, C-terminal domain"/>
    <property type="match status" value="1"/>
</dbReference>
<dbReference type="FunFam" id="3.40.630.70:FF:000001">
    <property type="entry name" value="Leucyl/phenylalanyl-tRNA--protein transferase"/>
    <property type="match status" value="1"/>
</dbReference>
<name>A0A846N248_9PROT</name>
<dbReference type="PANTHER" id="PTHR30098">
    <property type="entry name" value="LEUCYL/PHENYLALANYL-TRNA--PROTEIN TRANSFERASE"/>
    <property type="match status" value="1"/>
</dbReference>
<keyword evidence="3 4" id="KW-0012">Acyltransferase</keyword>
<dbReference type="EMBL" id="JAASRM010000001">
    <property type="protein sequence ID" value="NIK89381.1"/>
    <property type="molecule type" value="Genomic_DNA"/>
</dbReference>
<keyword evidence="1 4" id="KW-0963">Cytoplasm</keyword>
<evidence type="ECO:0000313" key="5">
    <source>
        <dbReference type="EMBL" id="NIK89381.1"/>
    </source>
</evidence>
<reference evidence="5 6" key="1">
    <citation type="submission" date="2020-03" db="EMBL/GenBank/DDBJ databases">
        <title>Genomic Encyclopedia of Type Strains, Phase IV (KMG-IV): sequencing the most valuable type-strain genomes for metagenomic binning, comparative biology and taxonomic classification.</title>
        <authorList>
            <person name="Goeker M."/>
        </authorList>
    </citation>
    <scope>NUCLEOTIDE SEQUENCE [LARGE SCALE GENOMIC DNA]</scope>
    <source>
        <strain evidence="5 6">DSM 19867</strain>
    </source>
</reference>
<dbReference type="NCBIfam" id="TIGR00667">
    <property type="entry name" value="aat"/>
    <property type="match status" value="1"/>
</dbReference>
<accession>A0A846N248</accession>
<proteinExistence type="inferred from homology"/>
<dbReference type="GO" id="GO:0005737">
    <property type="term" value="C:cytoplasm"/>
    <property type="evidence" value="ECO:0007669"/>
    <property type="project" value="UniProtKB-SubCell"/>
</dbReference>
<protein>
    <recommendedName>
        <fullName evidence="4">Leucyl/phenylalanyl-tRNA--protein transferase</fullName>
        <ecNumber evidence="4">2.3.2.6</ecNumber>
    </recommendedName>
    <alternativeName>
        <fullName evidence="4">L/F-transferase</fullName>
    </alternativeName>
    <alternativeName>
        <fullName evidence="4">Leucyltransferase</fullName>
    </alternativeName>
    <alternativeName>
        <fullName evidence="4">Phenyalanyltransferase</fullName>
    </alternativeName>
</protein>
<comment type="subcellular location">
    <subcellularLocation>
        <location evidence="4">Cytoplasm</location>
    </subcellularLocation>
</comment>
<dbReference type="GO" id="GO:0030163">
    <property type="term" value="P:protein catabolic process"/>
    <property type="evidence" value="ECO:0007669"/>
    <property type="project" value="UniProtKB-UniRule"/>
</dbReference>
<gene>
    <name evidence="4" type="primary">aat</name>
    <name evidence="5" type="ORF">FHS83_002699</name>
</gene>
<comment type="catalytic activity">
    <reaction evidence="4">
        <text>L-phenylalanyl-tRNA(Phe) + an N-terminal L-alpha-aminoacyl-[protein] = an N-terminal L-phenylalanyl-L-alpha-aminoacyl-[protein] + tRNA(Phe)</text>
        <dbReference type="Rhea" id="RHEA:43632"/>
        <dbReference type="Rhea" id="RHEA-COMP:9668"/>
        <dbReference type="Rhea" id="RHEA-COMP:9699"/>
        <dbReference type="Rhea" id="RHEA-COMP:10636"/>
        <dbReference type="Rhea" id="RHEA-COMP:10637"/>
        <dbReference type="ChEBI" id="CHEBI:78442"/>
        <dbReference type="ChEBI" id="CHEBI:78531"/>
        <dbReference type="ChEBI" id="CHEBI:78597"/>
        <dbReference type="ChEBI" id="CHEBI:83561"/>
        <dbReference type="EC" id="2.3.2.6"/>
    </reaction>
</comment>